<keyword evidence="5" id="KW-0472">Membrane</keyword>
<evidence type="ECO:0000256" key="7">
    <source>
        <dbReference type="ARBA" id="ARBA00023180"/>
    </source>
</evidence>
<feature type="chain" id="PRO_5018323466" evidence="9">
    <location>
        <begin position="30"/>
        <end position="918"/>
    </location>
</feature>
<feature type="domain" description="ZP" evidence="10">
    <location>
        <begin position="616"/>
        <end position="885"/>
    </location>
</feature>
<evidence type="ECO:0000313" key="11">
    <source>
        <dbReference type="Ensembl" id="ENSORLP00015008769.1"/>
    </source>
</evidence>
<evidence type="ECO:0000256" key="9">
    <source>
        <dbReference type="SAM" id="SignalP"/>
    </source>
</evidence>
<feature type="compositionally biased region" description="Polar residues" evidence="8">
    <location>
        <begin position="899"/>
        <end position="918"/>
    </location>
</feature>
<proteinExistence type="predicted"/>
<keyword evidence="9" id="KW-0732">Signal</keyword>
<dbReference type="InterPro" id="IPR055356">
    <property type="entry name" value="ZP-N"/>
</dbReference>
<reference evidence="11 12" key="2">
    <citation type="submission" date="2017-04" db="EMBL/GenBank/DDBJ databases">
        <title>CpG methylation of centromeres and impact of large insertions on vertebrate speciation.</title>
        <authorList>
            <person name="Ichikawa K."/>
            <person name="Yoshimura J."/>
            <person name="Morishita S."/>
        </authorList>
    </citation>
    <scope>NUCLEOTIDE SEQUENCE</scope>
    <source>
        <strain evidence="11 12">HSOK</strain>
    </source>
</reference>
<evidence type="ECO:0000259" key="10">
    <source>
        <dbReference type="PROSITE" id="PS51034"/>
    </source>
</evidence>
<protein>
    <submittedName>
        <fullName evidence="11">Zona pellucida protein AX 1</fullName>
    </submittedName>
</protein>
<accession>A0A3P9HM72</accession>
<name>A0A3P9HM72_ORYLA</name>
<dbReference type="PROSITE" id="PS51034">
    <property type="entry name" value="ZP_2"/>
    <property type="match status" value="1"/>
</dbReference>
<evidence type="ECO:0000256" key="4">
    <source>
        <dbReference type="ARBA" id="ARBA00022525"/>
    </source>
</evidence>
<dbReference type="Proteomes" id="UP000265200">
    <property type="component" value="Chromosome 24"/>
</dbReference>
<reference evidence="11" key="4">
    <citation type="submission" date="2025-09" db="UniProtKB">
        <authorList>
            <consortium name="Ensembl"/>
        </authorList>
    </citation>
    <scope>IDENTIFICATION</scope>
    <source>
        <strain evidence="11">HSOK</strain>
    </source>
</reference>
<evidence type="ECO:0000313" key="12">
    <source>
        <dbReference type="Proteomes" id="UP000265200"/>
    </source>
</evidence>
<dbReference type="SMART" id="SM00241">
    <property type="entry name" value="ZP"/>
    <property type="match status" value="1"/>
</dbReference>
<dbReference type="Ensembl" id="ENSORLT00015000262.1">
    <property type="protein sequence ID" value="ENSORLP00015008769.1"/>
    <property type="gene ID" value="ENSORLG00015009604.1"/>
</dbReference>
<dbReference type="InterPro" id="IPR001507">
    <property type="entry name" value="ZP_dom"/>
</dbReference>
<dbReference type="Gene3D" id="2.60.40.3210">
    <property type="entry name" value="Zona pellucida, ZP-N domain"/>
    <property type="match status" value="1"/>
</dbReference>
<feature type="signal peptide" evidence="9">
    <location>
        <begin position="1"/>
        <end position="29"/>
    </location>
</feature>
<dbReference type="GO" id="GO:0005886">
    <property type="term" value="C:plasma membrane"/>
    <property type="evidence" value="ECO:0007669"/>
    <property type="project" value="UniProtKB-SubCell"/>
</dbReference>
<comment type="subcellular location">
    <subcellularLocation>
        <location evidence="1">Cell membrane</location>
    </subcellularLocation>
    <subcellularLocation>
        <location evidence="2">Secreted</location>
    </subcellularLocation>
</comment>
<dbReference type="InterPro" id="IPR055355">
    <property type="entry name" value="ZP-C"/>
</dbReference>
<dbReference type="PANTHER" id="PTHR47130">
    <property type="entry name" value="SI:DKEY-19B23.11-RELATED"/>
    <property type="match status" value="1"/>
</dbReference>
<dbReference type="InterPro" id="IPR058876">
    <property type="entry name" value="Ig-like_ZP"/>
</dbReference>
<keyword evidence="4" id="KW-0964">Secreted</keyword>
<dbReference type="Pfam" id="PF00100">
    <property type="entry name" value="Zona_pellucida"/>
    <property type="match status" value="1"/>
</dbReference>
<dbReference type="InterPro" id="IPR017977">
    <property type="entry name" value="ZP_dom_CS"/>
</dbReference>
<feature type="region of interest" description="Disordered" evidence="8">
    <location>
        <begin position="166"/>
        <end position="191"/>
    </location>
</feature>
<dbReference type="Pfam" id="PF23344">
    <property type="entry name" value="ZP-N"/>
    <property type="match status" value="1"/>
</dbReference>
<evidence type="ECO:0000256" key="3">
    <source>
        <dbReference type="ARBA" id="ARBA00022475"/>
    </source>
</evidence>
<feature type="region of interest" description="Disordered" evidence="8">
    <location>
        <begin position="893"/>
        <end position="918"/>
    </location>
</feature>
<dbReference type="InterPro" id="IPR042235">
    <property type="entry name" value="ZP-C_dom"/>
</dbReference>
<evidence type="ECO:0000256" key="2">
    <source>
        <dbReference type="ARBA" id="ARBA00004613"/>
    </source>
</evidence>
<reference evidence="11" key="3">
    <citation type="submission" date="2025-08" db="UniProtKB">
        <authorList>
            <consortium name="Ensembl"/>
        </authorList>
    </citation>
    <scope>IDENTIFICATION</scope>
    <source>
        <strain evidence="11">HSOK</strain>
    </source>
</reference>
<dbReference type="Gene3D" id="2.60.40.4100">
    <property type="entry name" value="Zona pellucida, ZP-C domain"/>
    <property type="match status" value="1"/>
</dbReference>
<reference key="1">
    <citation type="journal article" date="2007" name="Nature">
        <title>The medaka draft genome and insights into vertebrate genome evolution.</title>
        <authorList>
            <person name="Kasahara M."/>
            <person name="Naruse K."/>
            <person name="Sasaki S."/>
            <person name="Nakatani Y."/>
            <person name="Qu W."/>
            <person name="Ahsan B."/>
            <person name="Yamada T."/>
            <person name="Nagayasu Y."/>
            <person name="Doi K."/>
            <person name="Kasai Y."/>
            <person name="Jindo T."/>
            <person name="Kobayashi D."/>
            <person name="Shimada A."/>
            <person name="Toyoda A."/>
            <person name="Kuroki Y."/>
            <person name="Fujiyama A."/>
            <person name="Sasaki T."/>
            <person name="Shimizu A."/>
            <person name="Asakawa S."/>
            <person name="Shimizu N."/>
            <person name="Hashimoto S."/>
            <person name="Yang J."/>
            <person name="Lee Y."/>
            <person name="Matsushima K."/>
            <person name="Sugano S."/>
            <person name="Sakaizumi M."/>
            <person name="Narita T."/>
            <person name="Ohishi K."/>
            <person name="Haga S."/>
            <person name="Ohta F."/>
            <person name="Nomoto H."/>
            <person name="Nogata K."/>
            <person name="Morishita T."/>
            <person name="Endo T."/>
            <person name="Shin-I T."/>
            <person name="Takeda H."/>
            <person name="Morishita S."/>
            <person name="Kohara Y."/>
        </authorList>
    </citation>
    <scope>NUCLEOTIDE SEQUENCE [LARGE SCALE GENOMIC DNA]</scope>
    <source>
        <strain>Hd-rR</strain>
    </source>
</reference>
<dbReference type="AlphaFoldDB" id="A0A3P9HM72"/>
<dbReference type="GO" id="GO:0005576">
    <property type="term" value="C:extracellular region"/>
    <property type="evidence" value="ECO:0007669"/>
    <property type="project" value="UniProtKB-SubCell"/>
</dbReference>
<feature type="compositionally biased region" description="Polar residues" evidence="8">
    <location>
        <begin position="166"/>
        <end position="188"/>
    </location>
</feature>
<evidence type="ECO:0000256" key="1">
    <source>
        <dbReference type="ARBA" id="ARBA00004236"/>
    </source>
</evidence>
<dbReference type="PRINTS" id="PR00023">
    <property type="entry name" value="ZPELLUCIDA"/>
</dbReference>
<dbReference type="InterPro" id="IPR048290">
    <property type="entry name" value="ZP_chr"/>
</dbReference>
<evidence type="ECO:0000256" key="6">
    <source>
        <dbReference type="ARBA" id="ARBA00023157"/>
    </source>
</evidence>
<organism evidence="11 12">
    <name type="scientific">Oryzias latipes</name>
    <name type="common">Japanese rice fish</name>
    <name type="synonym">Japanese killifish</name>
    <dbReference type="NCBI Taxonomy" id="8090"/>
    <lineage>
        <taxon>Eukaryota</taxon>
        <taxon>Metazoa</taxon>
        <taxon>Chordata</taxon>
        <taxon>Craniata</taxon>
        <taxon>Vertebrata</taxon>
        <taxon>Euteleostomi</taxon>
        <taxon>Actinopterygii</taxon>
        <taxon>Neopterygii</taxon>
        <taxon>Teleostei</taxon>
        <taxon>Neoteleostei</taxon>
        <taxon>Acanthomorphata</taxon>
        <taxon>Ovalentaria</taxon>
        <taxon>Atherinomorphae</taxon>
        <taxon>Beloniformes</taxon>
        <taxon>Adrianichthyidae</taxon>
        <taxon>Oryziinae</taxon>
        <taxon>Oryzias</taxon>
    </lineage>
</organism>
<keyword evidence="7" id="KW-0325">Glycoprotein</keyword>
<dbReference type="Pfam" id="PF26562">
    <property type="entry name" value="Ig-like"/>
    <property type="match status" value="1"/>
</dbReference>
<dbReference type="PANTHER" id="PTHR47130:SF3">
    <property type="entry name" value="ZONA PELLUCIDA PROTEIN"/>
    <property type="match status" value="1"/>
</dbReference>
<evidence type="ECO:0000256" key="8">
    <source>
        <dbReference type="SAM" id="MobiDB-lite"/>
    </source>
</evidence>
<keyword evidence="3" id="KW-1003">Cell membrane</keyword>
<evidence type="ECO:0000256" key="5">
    <source>
        <dbReference type="ARBA" id="ARBA00023136"/>
    </source>
</evidence>
<dbReference type="PROSITE" id="PS00682">
    <property type="entry name" value="ZP_1"/>
    <property type="match status" value="1"/>
</dbReference>
<sequence>MPSHCNMRKPEKMFLLLNLMAAVSVLSQAWPNVKHGLQSTNGVRSDCAGNLMRLSLDEALAVGNQLQVEAINGTKRILVTPSLAAQCGYSMESDPWGNTRIYMSLLGCFMVSKDESTFSTSLKLHMYKQSPSDVVSHDVTQTCSYSRWAFRDVFCDRNYMEVSAHITPSQQTKGQVQNKDNSKTNTLPGDSDDAPGIWKMTFYTPEPVAMVLKEAEQAGYGATMRPTRLAIRSPYHTSETYSEDVAGVPMEILKVSVYHKTQEGLNVVNLAAACPTGGILFTDEFISWHIPRRVTPLTEGKVKIVELYMGINGQRLEKAQIAARGYSLSTTEFHIVVDIPVGSPDGYYKSHAPDFQYHITYTIEPMLEVLWRPENAQEETKYKILFPITTPPIFHPINTFDRTIPEERVFNVHVGAFLHDVVLKNITFSTGVLTVEECNAKGFAVQEHLLSNGTKVFSIQVAFDTDAILKHNPEPLVTTYFLPLIFGFAVLPEDLPFAHKVELQASLQDVVLPTLTGTCDQEHFFVSVKYGSQGHHFKTMVGHQDLTPELGETLAYQDNGTHFSIVVPYAAPVTAFELITTNSVRTRLNMLLWDSVNQWVLGDLYLSCSFPLATTRCYSNGTISAIAVKVESVPNLSPSWLTLKDQSCTPAFIDDRFAHFVFHADSCGTTRLFFDNYMMYENEIRLNFNRKGVAYTSPVDPDYKQTISCYYVVNDTQRISFASQPRLHEPKAEIGLGHLVVQMRLAQDASYQIFYQTEDYPVQKFLREPLYFEVELMQSRDPKLELVLENCWATSKEERNSLPSWDIIINGCENPDDSYAAVFHPVMKDSRVSIPSHVKRFSIMMFAFIQNDQVLKDEIHVHCNVVICDANTPAEGICKGQCAYSSGIKAHQSTKKGQRPQSSTNHKQISSGRILLNN</sequence>
<keyword evidence="6" id="KW-1015">Disulfide bond</keyword>